<dbReference type="EMBL" id="JAAGNN010000021">
    <property type="protein sequence ID" value="KAF4074946.1"/>
    <property type="molecule type" value="Genomic_DNA"/>
</dbReference>
<dbReference type="Proteomes" id="UP000593565">
    <property type="component" value="Unassembled WGS sequence"/>
</dbReference>
<dbReference type="AlphaFoldDB" id="A0A7J5ZWR2"/>
<organism evidence="1 2">
    <name type="scientific">Ameiurus melas</name>
    <name type="common">Black bullhead</name>
    <name type="synonym">Silurus melas</name>
    <dbReference type="NCBI Taxonomy" id="219545"/>
    <lineage>
        <taxon>Eukaryota</taxon>
        <taxon>Metazoa</taxon>
        <taxon>Chordata</taxon>
        <taxon>Craniata</taxon>
        <taxon>Vertebrata</taxon>
        <taxon>Euteleostomi</taxon>
        <taxon>Actinopterygii</taxon>
        <taxon>Neopterygii</taxon>
        <taxon>Teleostei</taxon>
        <taxon>Ostariophysi</taxon>
        <taxon>Siluriformes</taxon>
        <taxon>Ictaluridae</taxon>
        <taxon>Ameiurus</taxon>
    </lineage>
</organism>
<accession>A0A7J5ZWR2</accession>
<protein>
    <submittedName>
        <fullName evidence="1">Uncharacterized protein</fullName>
    </submittedName>
</protein>
<reference evidence="1 2" key="1">
    <citation type="submission" date="2020-02" db="EMBL/GenBank/DDBJ databases">
        <title>A chromosome-scale genome assembly of the black bullhead catfish (Ameiurus melas).</title>
        <authorList>
            <person name="Wen M."/>
            <person name="Zham M."/>
            <person name="Cabau C."/>
            <person name="Klopp C."/>
            <person name="Donnadieu C."/>
            <person name="Roques C."/>
            <person name="Bouchez O."/>
            <person name="Lampietro C."/>
            <person name="Jouanno E."/>
            <person name="Herpin A."/>
            <person name="Louis A."/>
            <person name="Berthelot C."/>
            <person name="Parey E."/>
            <person name="Roest-Crollius H."/>
            <person name="Braasch I."/>
            <person name="Postlethwait J."/>
            <person name="Robinson-Rechavi M."/>
            <person name="Echchiki A."/>
            <person name="Begum T."/>
            <person name="Montfort J."/>
            <person name="Schartl M."/>
            <person name="Bobe J."/>
            <person name="Guiguen Y."/>
        </authorList>
    </citation>
    <scope>NUCLEOTIDE SEQUENCE [LARGE SCALE GENOMIC DNA]</scope>
    <source>
        <strain evidence="1">M_S1</strain>
        <tissue evidence="1">Blood</tissue>
    </source>
</reference>
<evidence type="ECO:0000313" key="2">
    <source>
        <dbReference type="Proteomes" id="UP000593565"/>
    </source>
</evidence>
<evidence type="ECO:0000313" key="1">
    <source>
        <dbReference type="EMBL" id="KAF4074946.1"/>
    </source>
</evidence>
<gene>
    <name evidence="1" type="ORF">AMELA_G00229110</name>
</gene>
<comment type="caution">
    <text evidence="1">The sequence shown here is derived from an EMBL/GenBank/DDBJ whole genome shotgun (WGS) entry which is preliminary data.</text>
</comment>
<name>A0A7J5ZWR2_AMEME</name>
<proteinExistence type="predicted"/>
<keyword evidence="2" id="KW-1185">Reference proteome</keyword>
<sequence length="171" mass="19341">MMDLEEERRLIKRNIQITNCFWACLPSRSILMRMINEDEGKNLPLTDLLKGAASLCDSLMTHPPRQGRMIDADSRPSFKELTEEFCSVAGGPQRNLVIQTEGDLLGGGCSFWQELITLQFFFFFFFAKNLPTLHNPPPSSSHPKEIFKLSLDDGCKCITSLLNKTLQGKLT</sequence>